<keyword evidence="3" id="KW-1133">Transmembrane helix</keyword>
<evidence type="ECO:0000313" key="7">
    <source>
        <dbReference type="Proteomes" id="UP000260812"/>
    </source>
</evidence>
<dbReference type="InterPro" id="IPR042229">
    <property type="entry name" value="Listeria/Bacterioides_rpt_sf"/>
</dbReference>
<dbReference type="Proteomes" id="UP000261166">
    <property type="component" value="Unassembled WGS sequence"/>
</dbReference>
<evidence type="ECO:0000313" key="5">
    <source>
        <dbReference type="EMBL" id="RGE63396.1"/>
    </source>
</evidence>
<dbReference type="GO" id="GO:0030313">
    <property type="term" value="C:cell envelope"/>
    <property type="evidence" value="ECO:0007669"/>
    <property type="project" value="UniProtKB-SubCell"/>
</dbReference>
<evidence type="ECO:0000313" key="8">
    <source>
        <dbReference type="Proteomes" id="UP000261166"/>
    </source>
</evidence>
<dbReference type="Gene3D" id="2.60.40.1140">
    <property type="entry name" value="Collagen-binding surface protein Cna, B-type domain"/>
    <property type="match status" value="1"/>
</dbReference>
<proteinExistence type="predicted"/>
<sequence length="1535" mass="170076">MIHRKCKERREVFLMKRLVSRKKRSKVSLLISLMLCVVCICGQSGIPLTVFAETETPVFTEEAPVLDEDAGGSVETEMTNESITSTVSDQNGSGSNVKEGNVVLETSDVPEKNEKAPGEETMTVSETEEVQESESGEHSGTESESMPGSMTNSCTVSFSVGADAMAAGVSIPESVSVNEDETIGNLPVPVWNDEDGKSVKVFGGWYMDEGFTRKFDTGTPVKSNMTVYAKWDVSEAEDISADILGAQNSLLKVKIKPEDSCTVSFNIGAEAAAAGVSVSGDITVTKNKNAGSLPVPVWNNTDGEPVKAFGGWYTGEDFSEVFDSETVVSSDITLYAKWNSLDEKELYYVSFYSRDGASVCSTISVSEGQMVSPPDPPVLENMVFLGWSETMQEEPLAEVSEEMEWFDFTVAVSAAAADGGNILKLYAWYGDSLEMNEQKDDVPALGLYKVSFSIGADAEEAGVAVPEDVFVNEKGTVDNLPTPVWMGEDGNPEKAFGGWYLDEEFKTEFDTDTVISSDTVVYAKWNGFDEEDLYYVNFFNQDGSVVCLTLSVEENRTVNPPDNAPVVENKIFRGWSSVLQGDSLVTDIVKFDFSKTVSEAVADGSNTLNLYAWYGDEVSVSFVSNGGMAVPTAVIAAGEMVEEPITEREGYTFRGWSESNTEFMEFDFTAPVITSITLYAFWEPKLVPVTLVYMYENANDSEYTPAGAGQTVYAPAGSYLSIRKNNITALNQTHDIIYSNDAGGEAVGNASGNASGTGRATLPDIRDTYFQYSSASNNRFVMPDGSTVMLIYYNRARVTLKFTYGLSNNASIDVNARISAADQAKYNVQYIEKQVGYWTKYNVFDYSFTAKYGENIVPVWPQIGWVENDSSGGNQFYGWRKSNNDIQVTNMYTLERDLFNQRYITNGVLVCTGNLPAVAKVVSVLWAIYVRTTLPGERPDFVSDGKNYTIYTEACQKLYIESTTNLGYKQLEGCTPISGTPRFEGRYHNIGSNTISANNNRYSVRTADNSSMQQVFDSIFPDQINHGTSNRNPGDRCQILLYDRNKISLSLHVNDDTYGINVQKEDYLYNDWIYNDDTDLLKTVEAGMEKKNYIFAGWYTDSRFTDGTQYVPDINSRISGNMELYAKWEPNQFTARFYLYTDDESVPYREEGFAEGGRITDWTVPPAVQDIFLGWYWYQDGRLQPFDFTSAVGQNHVDQDGILKLYARWNGTEGKVSYLPGAGGDNSTQEVFDERKYEINAASVMLPSYDSVWKDNSVPSDKSMTFVGWKAPNGAIYQPGRYVPVTRILMQFEAQWSRDAVKLIYNANGGSGNDVSETWDRGSVVTVWDNMDASTPHFVRQGYELAGWDENSNAEVPSYKLGEGSITLTSDITILYAIWRPISIDVTIRKMVAGSMGDITKSFDFIVSCDREMAEGDGYTLSEGSKEARFSLKHDGSIVLKGVRTGSTLTIYESNADGYEMTFTVGTDPKELSEGSYTIPLNASEPINITVINRKEGEIPDTGVLLDSVPYILILMIVIVGTFMFLRKRRNHDDD</sequence>
<evidence type="ECO:0000256" key="2">
    <source>
        <dbReference type="SAM" id="MobiDB-lite"/>
    </source>
</evidence>
<dbReference type="Gene3D" id="2.60.40.4270">
    <property type="entry name" value="Listeria-Bacteroides repeat domain"/>
    <property type="match status" value="6"/>
</dbReference>
<feature type="compositionally biased region" description="Basic and acidic residues" evidence="2">
    <location>
        <begin position="109"/>
        <end position="118"/>
    </location>
</feature>
<feature type="region of interest" description="Disordered" evidence="2">
    <location>
        <begin position="70"/>
        <end position="154"/>
    </location>
</feature>
<dbReference type="EMBL" id="QVLV01000003">
    <property type="protein sequence ID" value="RGE63396.1"/>
    <property type="molecule type" value="Genomic_DNA"/>
</dbReference>
<keyword evidence="3" id="KW-0472">Membrane</keyword>
<dbReference type="EMBL" id="QVLU01000018">
    <property type="protein sequence ID" value="RGE69138.1"/>
    <property type="molecule type" value="Genomic_DNA"/>
</dbReference>
<organism evidence="6 8">
    <name type="scientific">Eisenbergiella massiliensis</name>
    <dbReference type="NCBI Taxonomy" id="1720294"/>
    <lineage>
        <taxon>Bacteria</taxon>
        <taxon>Bacillati</taxon>
        <taxon>Bacillota</taxon>
        <taxon>Clostridia</taxon>
        <taxon>Lachnospirales</taxon>
        <taxon>Lachnospiraceae</taxon>
        <taxon>Eisenbergiella</taxon>
    </lineage>
</organism>
<dbReference type="InterPro" id="IPR013378">
    <property type="entry name" value="InlB-like_B-rpt"/>
</dbReference>
<keyword evidence="3" id="KW-0812">Transmembrane</keyword>
<dbReference type="NCBIfam" id="TIGR02543">
    <property type="entry name" value="List_Bact_rpt"/>
    <property type="match status" value="1"/>
</dbReference>
<dbReference type="Proteomes" id="UP000260812">
    <property type="component" value="Unassembled WGS sequence"/>
</dbReference>
<dbReference type="Pfam" id="PF24547">
    <property type="entry name" value="DUF7601"/>
    <property type="match status" value="1"/>
</dbReference>
<feature type="compositionally biased region" description="Polar residues" evidence="2">
    <location>
        <begin position="76"/>
        <end position="98"/>
    </location>
</feature>
<comment type="caution">
    <text evidence="6">The sequence shown here is derived from an EMBL/GenBank/DDBJ whole genome shotgun (WGS) entry which is preliminary data.</text>
</comment>
<dbReference type="Pfam" id="PF09479">
    <property type="entry name" value="Flg_new"/>
    <property type="match status" value="6"/>
</dbReference>
<gene>
    <name evidence="6" type="ORF">DWY69_18825</name>
    <name evidence="5" type="ORF">DXC51_05385</name>
</gene>
<evidence type="ECO:0000313" key="6">
    <source>
        <dbReference type="EMBL" id="RGE69138.1"/>
    </source>
</evidence>
<reference evidence="6 8" key="1">
    <citation type="submission" date="2018-08" db="EMBL/GenBank/DDBJ databases">
        <title>A genome reference for cultivated species of the human gut microbiota.</title>
        <authorList>
            <person name="Zou Y."/>
            <person name="Xue W."/>
            <person name="Luo G."/>
        </authorList>
    </citation>
    <scope>NUCLEOTIDE SEQUENCE [LARGE SCALE GENOMIC DNA]</scope>
    <source>
        <strain evidence="6 8">AF26-4BH</strain>
        <strain evidence="5">TF05-5AC</strain>
    </source>
</reference>
<keyword evidence="7" id="KW-1185">Reference proteome</keyword>
<evidence type="ECO:0000256" key="1">
    <source>
        <dbReference type="ARBA" id="ARBA00004196"/>
    </source>
</evidence>
<protein>
    <recommendedName>
        <fullName evidence="4">DUF7601 domain-containing protein</fullName>
    </recommendedName>
</protein>
<accession>A0A3E3IPW5</accession>
<dbReference type="InterPro" id="IPR055382">
    <property type="entry name" value="DUF7601"/>
</dbReference>
<comment type="subcellular location">
    <subcellularLocation>
        <location evidence="1">Cell envelope</location>
    </subcellularLocation>
</comment>
<name>A0A3E3IPW5_9FIRM</name>
<evidence type="ECO:0000256" key="3">
    <source>
        <dbReference type="SAM" id="Phobius"/>
    </source>
</evidence>
<dbReference type="OrthoDB" id="10730at2"/>
<evidence type="ECO:0000259" key="4">
    <source>
        <dbReference type="Pfam" id="PF24547"/>
    </source>
</evidence>
<feature type="transmembrane region" description="Helical" evidence="3">
    <location>
        <begin position="1508"/>
        <end position="1526"/>
    </location>
</feature>
<feature type="domain" description="DUF7601" evidence="4">
    <location>
        <begin position="1386"/>
        <end position="1474"/>
    </location>
</feature>